<evidence type="ECO:0000313" key="9">
    <source>
        <dbReference type="Proteomes" id="UP000236161"/>
    </source>
</evidence>
<dbReference type="Proteomes" id="UP000236161">
    <property type="component" value="Unassembled WGS sequence"/>
</dbReference>
<keyword evidence="3" id="KW-0238">DNA-binding</keyword>
<dbReference type="EMBL" id="KZ451903">
    <property type="protein sequence ID" value="PKA64604.1"/>
    <property type="molecule type" value="Genomic_DNA"/>
</dbReference>
<dbReference type="GO" id="GO:0000976">
    <property type="term" value="F:transcription cis-regulatory region binding"/>
    <property type="evidence" value="ECO:0007669"/>
    <property type="project" value="TreeGrafter"/>
</dbReference>
<keyword evidence="9" id="KW-1185">Reference proteome</keyword>
<evidence type="ECO:0000256" key="5">
    <source>
        <dbReference type="ARBA" id="ARBA00023242"/>
    </source>
</evidence>
<name>A0A2I0B9Z2_9ASPA</name>
<feature type="region of interest" description="Disordered" evidence="6">
    <location>
        <begin position="121"/>
        <end position="177"/>
    </location>
</feature>
<feature type="region of interest" description="Disordered" evidence="6">
    <location>
        <begin position="1"/>
        <end position="105"/>
    </location>
</feature>
<gene>
    <name evidence="8" type="primary">WRKY65</name>
    <name evidence="8" type="ORF">AXF42_Ash007350</name>
</gene>
<dbReference type="PANTHER" id="PTHR32096:SF19">
    <property type="entry name" value="OS01G0750100 PROTEIN"/>
    <property type="match status" value="1"/>
</dbReference>
<dbReference type="GO" id="GO:0003700">
    <property type="term" value="F:DNA-binding transcription factor activity"/>
    <property type="evidence" value="ECO:0007669"/>
    <property type="project" value="InterPro"/>
</dbReference>
<organism evidence="8 9">
    <name type="scientific">Apostasia shenzhenica</name>
    <dbReference type="NCBI Taxonomy" id="1088818"/>
    <lineage>
        <taxon>Eukaryota</taxon>
        <taxon>Viridiplantae</taxon>
        <taxon>Streptophyta</taxon>
        <taxon>Embryophyta</taxon>
        <taxon>Tracheophyta</taxon>
        <taxon>Spermatophyta</taxon>
        <taxon>Magnoliopsida</taxon>
        <taxon>Liliopsida</taxon>
        <taxon>Asparagales</taxon>
        <taxon>Orchidaceae</taxon>
        <taxon>Apostasioideae</taxon>
        <taxon>Apostasia</taxon>
    </lineage>
</organism>
<sequence>MEEYEESGVSPAQATPFPADDHFQASSSSKKSRRSVRKRVMAVPAPEKDGARTKGSGDHNPPADSWSWRKYGQKPIKGSPYPRGYYKCSSSKGCPARKQVERSRVDPSTFIVTYSSDHNHAWPLPKHHHHSRHRDDHHSHPSATGGVSAGEPESEQPAEEEPPTTTSTSPADSEEKFSDLVVEEPAALVMPADGFDWFGEVRSPCTTSPAEASGADHLYGSILGAAATTLLPDDDCHKLTGSGAAMDDEEEALFAGLGELPECSVVFRCWSLNGQLRGAEEGKRCGLQTDEPVPSWLGGT</sequence>
<comment type="subcellular location">
    <subcellularLocation>
        <location evidence="1">Nucleus</location>
    </subcellularLocation>
</comment>
<dbReference type="InterPro" id="IPR036576">
    <property type="entry name" value="WRKY_dom_sf"/>
</dbReference>
<dbReference type="PROSITE" id="PS50811">
    <property type="entry name" value="WRKY"/>
    <property type="match status" value="1"/>
</dbReference>
<protein>
    <submittedName>
        <fullName evidence="8">Putative WRKY transcription factor 65</fullName>
    </submittedName>
</protein>
<evidence type="ECO:0000256" key="3">
    <source>
        <dbReference type="ARBA" id="ARBA00023125"/>
    </source>
</evidence>
<dbReference type="GO" id="GO:0005634">
    <property type="term" value="C:nucleus"/>
    <property type="evidence" value="ECO:0007669"/>
    <property type="project" value="UniProtKB-SubCell"/>
</dbReference>
<evidence type="ECO:0000256" key="2">
    <source>
        <dbReference type="ARBA" id="ARBA00023015"/>
    </source>
</evidence>
<dbReference type="Pfam" id="PF03106">
    <property type="entry name" value="WRKY"/>
    <property type="match status" value="1"/>
</dbReference>
<dbReference type="OrthoDB" id="726408at2759"/>
<keyword evidence="2" id="KW-0805">Transcription regulation</keyword>
<evidence type="ECO:0000313" key="8">
    <source>
        <dbReference type="EMBL" id="PKA64604.1"/>
    </source>
</evidence>
<feature type="compositionally biased region" description="Basic and acidic residues" evidence="6">
    <location>
        <begin position="46"/>
        <end position="57"/>
    </location>
</feature>
<feature type="compositionally biased region" description="Basic residues" evidence="6">
    <location>
        <begin position="30"/>
        <end position="40"/>
    </location>
</feature>
<feature type="compositionally biased region" description="Acidic residues" evidence="6">
    <location>
        <begin position="152"/>
        <end position="162"/>
    </location>
</feature>
<feature type="domain" description="WRKY" evidence="7">
    <location>
        <begin position="57"/>
        <end position="123"/>
    </location>
</feature>
<dbReference type="AlphaFoldDB" id="A0A2I0B9Z2"/>
<dbReference type="Gene3D" id="2.20.25.80">
    <property type="entry name" value="WRKY domain"/>
    <property type="match status" value="1"/>
</dbReference>
<evidence type="ECO:0000259" key="7">
    <source>
        <dbReference type="PROSITE" id="PS50811"/>
    </source>
</evidence>
<dbReference type="PANTHER" id="PTHR32096">
    <property type="entry name" value="WRKY TRANSCRIPTION FACTOR 30-RELATED-RELATED"/>
    <property type="match status" value="1"/>
</dbReference>
<dbReference type="InterPro" id="IPR003657">
    <property type="entry name" value="WRKY_dom"/>
</dbReference>
<proteinExistence type="predicted"/>
<evidence type="ECO:0000256" key="1">
    <source>
        <dbReference type="ARBA" id="ARBA00004123"/>
    </source>
</evidence>
<evidence type="ECO:0000256" key="6">
    <source>
        <dbReference type="SAM" id="MobiDB-lite"/>
    </source>
</evidence>
<dbReference type="SMART" id="SM00774">
    <property type="entry name" value="WRKY"/>
    <property type="match status" value="1"/>
</dbReference>
<dbReference type="FunFam" id="2.20.25.80:FF:000004">
    <property type="entry name" value="WRKY transcription factor 65"/>
    <property type="match status" value="1"/>
</dbReference>
<reference evidence="8 9" key="1">
    <citation type="journal article" date="2017" name="Nature">
        <title>The Apostasia genome and the evolution of orchids.</title>
        <authorList>
            <person name="Zhang G.Q."/>
            <person name="Liu K.W."/>
            <person name="Li Z."/>
            <person name="Lohaus R."/>
            <person name="Hsiao Y.Y."/>
            <person name="Niu S.C."/>
            <person name="Wang J.Y."/>
            <person name="Lin Y.C."/>
            <person name="Xu Q."/>
            <person name="Chen L.J."/>
            <person name="Yoshida K."/>
            <person name="Fujiwara S."/>
            <person name="Wang Z.W."/>
            <person name="Zhang Y.Q."/>
            <person name="Mitsuda N."/>
            <person name="Wang M."/>
            <person name="Liu G.H."/>
            <person name="Pecoraro L."/>
            <person name="Huang H.X."/>
            <person name="Xiao X.J."/>
            <person name="Lin M."/>
            <person name="Wu X.Y."/>
            <person name="Wu W.L."/>
            <person name="Chen Y.Y."/>
            <person name="Chang S.B."/>
            <person name="Sakamoto S."/>
            <person name="Ohme-Takagi M."/>
            <person name="Yagi M."/>
            <person name="Zeng S.J."/>
            <person name="Shen C.Y."/>
            <person name="Yeh C.M."/>
            <person name="Luo Y.B."/>
            <person name="Tsai W.C."/>
            <person name="Van de Peer Y."/>
            <person name="Liu Z.J."/>
        </authorList>
    </citation>
    <scope>NUCLEOTIDE SEQUENCE [LARGE SCALE GENOMIC DNA]</scope>
    <source>
        <strain evidence="9">cv. Shenzhen</strain>
        <tissue evidence="8">Stem</tissue>
    </source>
</reference>
<dbReference type="InterPro" id="IPR044810">
    <property type="entry name" value="WRKY_plant"/>
</dbReference>
<dbReference type="SUPFAM" id="SSF118290">
    <property type="entry name" value="WRKY DNA-binding domain"/>
    <property type="match status" value="1"/>
</dbReference>
<keyword evidence="5" id="KW-0539">Nucleus</keyword>
<accession>A0A2I0B9Z2</accession>
<keyword evidence="4" id="KW-0804">Transcription</keyword>
<evidence type="ECO:0000256" key="4">
    <source>
        <dbReference type="ARBA" id="ARBA00023163"/>
    </source>
</evidence>